<gene>
    <name evidence="2" type="ORF">LCGC14_1362290</name>
</gene>
<organism evidence="2">
    <name type="scientific">marine sediment metagenome</name>
    <dbReference type="NCBI Taxonomy" id="412755"/>
    <lineage>
        <taxon>unclassified sequences</taxon>
        <taxon>metagenomes</taxon>
        <taxon>ecological metagenomes</taxon>
    </lineage>
</organism>
<proteinExistence type="predicted"/>
<dbReference type="Pfam" id="PF03966">
    <property type="entry name" value="Trm112p"/>
    <property type="match status" value="1"/>
</dbReference>
<dbReference type="InterPro" id="IPR029063">
    <property type="entry name" value="SAM-dependent_MTases_sf"/>
</dbReference>
<dbReference type="Gene3D" id="3.40.50.150">
    <property type="entry name" value="Vaccinia Virus protein VP39"/>
    <property type="match status" value="1"/>
</dbReference>
<dbReference type="SUPFAM" id="SSF53335">
    <property type="entry name" value="S-adenosyl-L-methionine-dependent methyltransferases"/>
    <property type="match status" value="1"/>
</dbReference>
<dbReference type="CDD" id="cd02440">
    <property type="entry name" value="AdoMet_MTases"/>
    <property type="match status" value="1"/>
</dbReference>
<protein>
    <recommendedName>
        <fullName evidence="1">Methyltransferase type 11 domain-containing protein</fullName>
    </recommendedName>
</protein>
<dbReference type="PANTHER" id="PTHR43861:SF1">
    <property type="entry name" value="TRANS-ACONITATE 2-METHYLTRANSFERASE"/>
    <property type="match status" value="1"/>
</dbReference>
<dbReference type="SUPFAM" id="SSF158997">
    <property type="entry name" value="Trm112p-like"/>
    <property type="match status" value="1"/>
</dbReference>
<dbReference type="InterPro" id="IPR005651">
    <property type="entry name" value="Trm112-like"/>
</dbReference>
<dbReference type="EMBL" id="LAZR01008526">
    <property type="protein sequence ID" value="KKM78210.1"/>
    <property type="molecule type" value="Genomic_DNA"/>
</dbReference>
<feature type="domain" description="Methyltransferase type 11" evidence="1">
    <location>
        <begin position="100"/>
        <end position="197"/>
    </location>
</feature>
<dbReference type="GO" id="GO:0008757">
    <property type="term" value="F:S-adenosylmethionine-dependent methyltransferase activity"/>
    <property type="evidence" value="ECO:0007669"/>
    <property type="project" value="InterPro"/>
</dbReference>
<name>A0A0F9MN40_9ZZZZ</name>
<dbReference type="Gene3D" id="2.20.25.10">
    <property type="match status" value="1"/>
</dbReference>
<evidence type="ECO:0000313" key="2">
    <source>
        <dbReference type="EMBL" id="KKM78210.1"/>
    </source>
</evidence>
<comment type="caution">
    <text evidence="2">The sequence shown here is derived from an EMBL/GenBank/DDBJ whole genome shotgun (WGS) entry which is preliminary data.</text>
</comment>
<dbReference type="Pfam" id="PF08241">
    <property type="entry name" value="Methyltransf_11"/>
    <property type="match status" value="1"/>
</dbReference>
<dbReference type="InterPro" id="IPR013216">
    <property type="entry name" value="Methyltransf_11"/>
</dbReference>
<reference evidence="2" key="1">
    <citation type="journal article" date="2015" name="Nature">
        <title>Complex archaea that bridge the gap between prokaryotes and eukaryotes.</title>
        <authorList>
            <person name="Spang A."/>
            <person name="Saw J.H."/>
            <person name="Jorgensen S.L."/>
            <person name="Zaremba-Niedzwiedzka K."/>
            <person name="Martijn J."/>
            <person name="Lind A.E."/>
            <person name="van Eijk R."/>
            <person name="Schleper C."/>
            <person name="Guy L."/>
            <person name="Ettema T.J."/>
        </authorList>
    </citation>
    <scope>NUCLEOTIDE SEQUENCE</scope>
</reference>
<dbReference type="PANTHER" id="PTHR43861">
    <property type="entry name" value="TRANS-ACONITATE 2-METHYLTRANSFERASE-RELATED"/>
    <property type="match status" value="1"/>
</dbReference>
<accession>A0A0F9MN40</accession>
<sequence length="304" mass="34951">MTDGNSLSLESLLCCPYCKNSLTKLKLSLYCQKCNLKFIIDDGIFFFNIKTQERESSKFKKDLIEKMKNINVNANPTISQQIDTKEISKATGLLKGKIILDAGCGTGLSTLGLLDKGAFIVFMDLIPESLRIVQKIVKLKNKKDNILYIVGDITNLPLKDRCIDIIWSGGVLEHFKSFKEQYIEFFRVLKNKGNLIFTIPNKFGFQRIYSTIKEKLIGSIDDHYETGFHYYHLKQLFPKNFFSTYKIKTIGIEQTYYEGILPILHLNLPSIAFLFYKYTILLLSKLFSPVKFGSSWFLLHGVKK</sequence>
<evidence type="ECO:0000259" key="1">
    <source>
        <dbReference type="Pfam" id="PF08241"/>
    </source>
</evidence>
<dbReference type="AlphaFoldDB" id="A0A0F9MN40"/>